<evidence type="ECO:0000256" key="1">
    <source>
        <dbReference type="SAM" id="MobiDB-lite"/>
    </source>
</evidence>
<evidence type="ECO:0000313" key="3">
    <source>
        <dbReference type="EMBL" id="EQB19250.1"/>
    </source>
</evidence>
<dbReference type="PROSITE" id="PS51724">
    <property type="entry name" value="SPOR"/>
    <property type="match status" value="1"/>
</dbReference>
<feature type="region of interest" description="Disordered" evidence="1">
    <location>
        <begin position="363"/>
        <end position="391"/>
    </location>
</feature>
<proteinExistence type="predicted"/>
<organism evidence="3 4">
    <name type="scientific">Novosphingobium lindaniclasticum LE124</name>
    <dbReference type="NCBI Taxonomy" id="1096930"/>
    <lineage>
        <taxon>Bacteria</taxon>
        <taxon>Pseudomonadati</taxon>
        <taxon>Pseudomonadota</taxon>
        <taxon>Alphaproteobacteria</taxon>
        <taxon>Sphingomonadales</taxon>
        <taxon>Sphingomonadaceae</taxon>
        <taxon>Novosphingobium</taxon>
    </lineage>
</organism>
<feature type="compositionally biased region" description="Basic and acidic residues" evidence="1">
    <location>
        <begin position="461"/>
        <end position="487"/>
    </location>
</feature>
<dbReference type="Gene3D" id="3.30.70.1070">
    <property type="entry name" value="Sporulation related repeat"/>
    <property type="match status" value="1"/>
</dbReference>
<gene>
    <name evidence="3" type="ORF">L284_02230</name>
</gene>
<dbReference type="Pfam" id="PF05036">
    <property type="entry name" value="SPOR"/>
    <property type="match status" value="1"/>
</dbReference>
<dbReference type="SUPFAM" id="SSF110997">
    <property type="entry name" value="Sporulation related repeat"/>
    <property type="match status" value="1"/>
</dbReference>
<accession>T0J524</accession>
<dbReference type="AlphaFoldDB" id="T0J524"/>
<feature type="region of interest" description="Disordered" evidence="1">
    <location>
        <begin position="455"/>
        <end position="534"/>
    </location>
</feature>
<feature type="region of interest" description="Disordered" evidence="1">
    <location>
        <begin position="253"/>
        <end position="324"/>
    </location>
</feature>
<dbReference type="InterPro" id="IPR036680">
    <property type="entry name" value="SPOR-like_sf"/>
</dbReference>
<dbReference type="InterPro" id="IPR007730">
    <property type="entry name" value="SPOR-like_dom"/>
</dbReference>
<dbReference type="PATRIC" id="fig|1096930.3.peg.433"/>
<name>T0J524_9SPHN</name>
<evidence type="ECO:0000313" key="4">
    <source>
        <dbReference type="Proteomes" id="UP000015527"/>
    </source>
</evidence>
<dbReference type="Gene3D" id="1.25.40.10">
    <property type="entry name" value="Tetratricopeptide repeat domain"/>
    <property type="match status" value="1"/>
</dbReference>
<feature type="compositionally biased region" description="Low complexity" evidence="1">
    <location>
        <begin position="253"/>
        <end position="263"/>
    </location>
</feature>
<comment type="caution">
    <text evidence="3">The sequence shown here is derived from an EMBL/GenBank/DDBJ whole genome shotgun (WGS) entry which is preliminary data.</text>
</comment>
<feature type="compositionally biased region" description="Basic and acidic residues" evidence="1">
    <location>
        <begin position="509"/>
        <end position="522"/>
    </location>
</feature>
<evidence type="ECO:0000259" key="2">
    <source>
        <dbReference type="PROSITE" id="PS51724"/>
    </source>
</evidence>
<reference evidence="3 4" key="1">
    <citation type="journal article" date="2013" name="Genome Announc.">
        <title>Genome Sequence of Novosphingobium lindaniclasticum LE124T, Isolated from a Hexachlorocyclohexane Dumpsite.</title>
        <authorList>
            <person name="Saxena A."/>
            <person name="Nayyar N."/>
            <person name="Sangwan N."/>
            <person name="Kumari R."/>
            <person name="Khurana J.P."/>
            <person name="Lal R."/>
        </authorList>
    </citation>
    <scope>NUCLEOTIDE SEQUENCE [LARGE SCALE GENOMIC DNA]</scope>
    <source>
        <strain evidence="3 4">LE124</strain>
    </source>
</reference>
<keyword evidence="4" id="KW-1185">Reference proteome</keyword>
<dbReference type="eggNOG" id="COG0457">
    <property type="taxonomic scope" value="Bacteria"/>
</dbReference>
<protein>
    <recommendedName>
        <fullName evidence="2">SPOR domain-containing protein</fullName>
    </recommendedName>
</protein>
<dbReference type="EMBL" id="ATHL01000019">
    <property type="protein sequence ID" value="EQB19250.1"/>
    <property type="molecule type" value="Genomic_DNA"/>
</dbReference>
<dbReference type="Proteomes" id="UP000015527">
    <property type="component" value="Unassembled WGS sequence"/>
</dbReference>
<feature type="domain" description="SPOR" evidence="2">
    <location>
        <begin position="529"/>
        <end position="610"/>
    </location>
</feature>
<dbReference type="GO" id="GO:0042834">
    <property type="term" value="F:peptidoglycan binding"/>
    <property type="evidence" value="ECO:0007669"/>
    <property type="project" value="InterPro"/>
</dbReference>
<sequence>MVQALPSADQQKLQAALARLGRDPRDVSALIDAGDAARKLGDFDAAIGFYRRADEISGGNARIKAGLAASLAQSGDPVAALPLFAEAERAGASTAQLAADRGLAYDLVGDNAAAQRYYMLAIGGVNDEEVRMRLAISQAIAGDAKASEATIMPLLRKQDKPGWRTRAFSLAIAGDTKQAVEVSNTILPPQLAQNIAPYLRYMPRLTRAQQAAAANLGKFPRASEIGNDDARIAAYKSQQIARADANLVPRGEALGSGSSAAAARPAKTSTNTRKGGSRTGARVASAPATGSYRLGAGRANSARTTAPSAGAEPARVAPPEPMPTIERGAAATGELPPIHAKPAVSAASQAVASPAPIASASSRALPVATPTSTVPPSTVPPSTGPTSTAPAAPARVAGTLAQAVPAKPTVAEAPPEPSAQQLSLEQIFADLGKPTMQIMPAVGAVDIRQIEPARPPAPKIEAPKPDPEAPKPAEKSAAKADPKEKSNAKANAKSVEDEEAAAGKAKPRTKAEIAKAKAEAAKAKKPAPPSHPSRIWVQIGVGRNKAAIAFDWRRYTKQSPALFKGREVYVSEMGRTNRMLVGPFATQKAASAFMADARKQGFSDALPWTSPAGQVVDPLSAD</sequence>
<feature type="compositionally biased region" description="Low complexity" evidence="1">
    <location>
        <begin position="363"/>
        <end position="376"/>
    </location>
</feature>
<dbReference type="InterPro" id="IPR011990">
    <property type="entry name" value="TPR-like_helical_dom_sf"/>
</dbReference>
<dbReference type="SUPFAM" id="SSF48452">
    <property type="entry name" value="TPR-like"/>
    <property type="match status" value="1"/>
</dbReference>